<evidence type="ECO:0000313" key="1">
    <source>
        <dbReference type="EMBL" id="KAK2193058.1"/>
    </source>
</evidence>
<keyword evidence="2" id="KW-1185">Reference proteome</keyword>
<evidence type="ECO:0000313" key="2">
    <source>
        <dbReference type="Proteomes" id="UP001209878"/>
    </source>
</evidence>
<dbReference type="Proteomes" id="UP001209878">
    <property type="component" value="Unassembled WGS sequence"/>
</dbReference>
<dbReference type="AlphaFoldDB" id="A0AAD9UKM3"/>
<proteinExistence type="predicted"/>
<comment type="caution">
    <text evidence="1">The sequence shown here is derived from an EMBL/GenBank/DDBJ whole genome shotgun (WGS) entry which is preliminary data.</text>
</comment>
<organism evidence="1 2">
    <name type="scientific">Ridgeia piscesae</name>
    <name type="common">Tubeworm</name>
    <dbReference type="NCBI Taxonomy" id="27915"/>
    <lineage>
        <taxon>Eukaryota</taxon>
        <taxon>Metazoa</taxon>
        <taxon>Spiralia</taxon>
        <taxon>Lophotrochozoa</taxon>
        <taxon>Annelida</taxon>
        <taxon>Polychaeta</taxon>
        <taxon>Sedentaria</taxon>
        <taxon>Canalipalpata</taxon>
        <taxon>Sabellida</taxon>
        <taxon>Siboglinidae</taxon>
        <taxon>Ridgeia</taxon>
    </lineage>
</organism>
<gene>
    <name evidence="1" type="ORF">NP493_17g00011</name>
</gene>
<sequence length="123" mass="13575">MPKRKAPLNITRVVTRRQRMSSNVTPDDTNELERIVTARVTDSLADVIKLSVQHALRNHQPSSHLAVATTSGVKCQEPCPCIVDAALEIVESEDCPVPSTGTWRRSPPNPRCRTHATVELVLT</sequence>
<name>A0AAD9UKM3_RIDPI</name>
<reference evidence="1" key="1">
    <citation type="journal article" date="2023" name="Mol. Biol. Evol.">
        <title>Third-Generation Sequencing Reveals the Adaptive Role of the Epigenome in Three Deep-Sea Polychaetes.</title>
        <authorList>
            <person name="Perez M."/>
            <person name="Aroh O."/>
            <person name="Sun Y."/>
            <person name="Lan Y."/>
            <person name="Juniper S.K."/>
            <person name="Young C.R."/>
            <person name="Angers B."/>
            <person name="Qian P.Y."/>
        </authorList>
    </citation>
    <scope>NUCLEOTIDE SEQUENCE</scope>
    <source>
        <strain evidence="1">R07B-5</strain>
    </source>
</reference>
<accession>A0AAD9UKM3</accession>
<dbReference type="EMBL" id="JAODUO010000017">
    <property type="protein sequence ID" value="KAK2193058.1"/>
    <property type="molecule type" value="Genomic_DNA"/>
</dbReference>
<protein>
    <submittedName>
        <fullName evidence="1">Uncharacterized protein</fullName>
    </submittedName>
</protein>